<dbReference type="AlphaFoldDB" id="A0A8J3NAK4"/>
<evidence type="ECO:0000313" key="2">
    <source>
        <dbReference type="Proteomes" id="UP000612808"/>
    </source>
</evidence>
<name>A0A8J3NAK4_9ACTN</name>
<sequence length="57" mass="6228">MVDAGGLGGERVDRDHDVLRLTAAIGDWSMDHAREIVAARAEYDRQAGEAPRPVPTR</sequence>
<accession>A0A8J3NAK4</accession>
<dbReference type="RefSeq" id="WP_345710153.1">
    <property type="nucleotide sequence ID" value="NZ_BAAAZM010000013.1"/>
</dbReference>
<proteinExistence type="predicted"/>
<evidence type="ECO:0000313" key="1">
    <source>
        <dbReference type="EMBL" id="GID12469.1"/>
    </source>
</evidence>
<gene>
    <name evidence="1" type="ORF">Aru02nite_33580</name>
</gene>
<reference evidence="1" key="1">
    <citation type="submission" date="2021-01" db="EMBL/GenBank/DDBJ databases">
        <title>Whole genome shotgun sequence of Actinocatenispora rupis NBRC 107355.</title>
        <authorList>
            <person name="Komaki H."/>
            <person name="Tamura T."/>
        </authorList>
    </citation>
    <scope>NUCLEOTIDE SEQUENCE</scope>
    <source>
        <strain evidence="1">NBRC 107355</strain>
    </source>
</reference>
<organism evidence="1 2">
    <name type="scientific">Actinocatenispora rupis</name>
    <dbReference type="NCBI Taxonomy" id="519421"/>
    <lineage>
        <taxon>Bacteria</taxon>
        <taxon>Bacillati</taxon>
        <taxon>Actinomycetota</taxon>
        <taxon>Actinomycetes</taxon>
        <taxon>Micromonosporales</taxon>
        <taxon>Micromonosporaceae</taxon>
        <taxon>Actinocatenispora</taxon>
    </lineage>
</organism>
<keyword evidence="2" id="KW-1185">Reference proteome</keyword>
<dbReference type="EMBL" id="BOMB01000019">
    <property type="protein sequence ID" value="GID12469.1"/>
    <property type="molecule type" value="Genomic_DNA"/>
</dbReference>
<protein>
    <submittedName>
        <fullName evidence="1">Uncharacterized protein</fullName>
    </submittedName>
</protein>
<dbReference type="Proteomes" id="UP000612808">
    <property type="component" value="Unassembled WGS sequence"/>
</dbReference>
<comment type="caution">
    <text evidence="1">The sequence shown here is derived from an EMBL/GenBank/DDBJ whole genome shotgun (WGS) entry which is preliminary data.</text>
</comment>